<keyword evidence="3" id="KW-0812">Transmembrane</keyword>
<dbReference type="InterPro" id="IPR048254">
    <property type="entry name" value="CDP_ALCOHOL_P_TRANSF_CS"/>
</dbReference>
<comment type="caution">
    <text evidence="4">The sequence shown here is derived from an EMBL/GenBank/DDBJ whole genome shotgun (WGS) entry which is preliminary data.</text>
</comment>
<evidence type="ECO:0000313" key="5">
    <source>
        <dbReference type="Proteomes" id="UP000051373"/>
    </source>
</evidence>
<keyword evidence="3" id="KW-1133">Transmembrane helix</keyword>
<evidence type="ECO:0000313" key="4">
    <source>
        <dbReference type="EMBL" id="KPK62769.1"/>
    </source>
</evidence>
<comment type="similarity">
    <text evidence="2">Belongs to the CDP-alcohol phosphatidyltransferase class-I family.</text>
</comment>
<dbReference type="Proteomes" id="UP000051373">
    <property type="component" value="Unassembled WGS sequence"/>
</dbReference>
<keyword evidence="1 2" id="KW-0808">Transferase</keyword>
<feature type="transmembrane region" description="Helical" evidence="3">
    <location>
        <begin position="47"/>
        <end position="65"/>
    </location>
</feature>
<feature type="transmembrane region" description="Helical" evidence="3">
    <location>
        <begin position="86"/>
        <end position="108"/>
    </location>
</feature>
<gene>
    <name evidence="4" type="ORF">AMJ83_09790</name>
</gene>
<dbReference type="EMBL" id="LJUJ01000026">
    <property type="protein sequence ID" value="KPK62769.1"/>
    <property type="molecule type" value="Genomic_DNA"/>
</dbReference>
<dbReference type="InterPro" id="IPR000462">
    <property type="entry name" value="CDP-OH_P_trans"/>
</dbReference>
<evidence type="ECO:0000256" key="1">
    <source>
        <dbReference type="ARBA" id="ARBA00022679"/>
    </source>
</evidence>
<evidence type="ECO:0000256" key="3">
    <source>
        <dbReference type="SAM" id="Phobius"/>
    </source>
</evidence>
<sequence>MIAGLIDILDGAIARWLGKTGAFGIEFDSIADFTAFAVAPSTLLYAYFYKGHSIFFALIPLFYLVSAAYRLARFNTNALESSRKKIIGLGTPISAIIVIATVLLVANLQEQGAILEISSSIRSAITILILFVTSLMISPVEFITAYEYCFQSIRRIVLLLVAILAPLLLLRFRLPALSIFLVGILYIAESLGRALLWKRPSQRRNKA</sequence>
<proteinExistence type="inferred from homology"/>
<dbReference type="InterPro" id="IPR043130">
    <property type="entry name" value="CDP-OH_PTrfase_TM_dom"/>
</dbReference>
<dbReference type="AlphaFoldDB" id="A0A0S8FR45"/>
<name>A0A0S8FR45_UNCW3</name>
<reference evidence="4 5" key="1">
    <citation type="journal article" date="2015" name="Microbiome">
        <title>Genomic resolution of linkages in carbon, nitrogen, and sulfur cycling among widespread estuary sediment bacteria.</title>
        <authorList>
            <person name="Baker B.J."/>
            <person name="Lazar C.S."/>
            <person name="Teske A.P."/>
            <person name="Dick G.J."/>
        </authorList>
    </citation>
    <scope>NUCLEOTIDE SEQUENCE [LARGE SCALE GENOMIC DNA]</scope>
    <source>
        <strain evidence="4">SM23_42</strain>
    </source>
</reference>
<dbReference type="STRING" id="1703779.AMJ83_09790"/>
<dbReference type="Pfam" id="PF01066">
    <property type="entry name" value="CDP-OH_P_transf"/>
    <property type="match status" value="1"/>
</dbReference>
<accession>A0A0S8FR45</accession>
<keyword evidence="3" id="KW-0472">Membrane</keyword>
<feature type="transmembrane region" description="Helical" evidence="3">
    <location>
        <begin position="120"/>
        <end position="140"/>
    </location>
</feature>
<dbReference type="Gene3D" id="1.20.120.1760">
    <property type="match status" value="1"/>
</dbReference>
<dbReference type="GO" id="GO:0008654">
    <property type="term" value="P:phospholipid biosynthetic process"/>
    <property type="evidence" value="ECO:0007669"/>
    <property type="project" value="InterPro"/>
</dbReference>
<feature type="transmembrane region" description="Helical" evidence="3">
    <location>
        <begin position="176"/>
        <end position="196"/>
    </location>
</feature>
<dbReference type="PROSITE" id="PS00379">
    <property type="entry name" value="CDP_ALCOHOL_P_TRANSF"/>
    <property type="match status" value="1"/>
</dbReference>
<protein>
    <recommendedName>
        <fullName evidence="6">CDP-diacylglycerol--serine O-phosphatidyltransferase</fullName>
    </recommendedName>
</protein>
<dbReference type="GO" id="GO:0016020">
    <property type="term" value="C:membrane"/>
    <property type="evidence" value="ECO:0007669"/>
    <property type="project" value="InterPro"/>
</dbReference>
<feature type="transmembrane region" description="Helical" evidence="3">
    <location>
        <begin position="152"/>
        <end position="170"/>
    </location>
</feature>
<organism evidence="4 5">
    <name type="scientific">candidate division WOR_3 bacterium SM23_42</name>
    <dbReference type="NCBI Taxonomy" id="1703779"/>
    <lineage>
        <taxon>Bacteria</taxon>
        <taxon>Bacteria division WOR-3</taxon>
    </lineage>
</organism>
<dbReference type="GO" id="GO:0016780">
    <property type="term" value="F:phosphotransferase activity, for other substituted phosphate groups"/>
    <property type="evidence" value="ECO:0007669"/>
    <property type="project" value="InterPro"/>
</dbReference>
<evidence type="ECO:0000256" key="2">
    <source>
        <dbReference type="RuleBase" id="RU003750"/>
    </source>
</evidence>
<evidence type="ECO:0008006" key="6">
    <source>
        <dbReference type="Google" id="ProtNLM"/>
    </source>
</evidence>